<dbReference type="InterPro" id="IPR050204">
    <property type="entry name" value="AraC_XylS_family_regulators"/>
</dbReference>
<gene>
    <name evidence="6" type="ORF">GCM10010405_59550</name>
</gene>
<accession>A0ABN3KS81</accession>
<dbReference type="InterPro" id="IPR046532">
    <property type="entry name" value="DUF6597"/>
</dbReference>
<dbReference type="PANTHER" id="PTHR46796">
    <property type="entry name" value="HTH-TYPE TRANSCRIPTIONAL ACTIVATOR RHAS-RELATED"/>
    <property type="match status" value="1"/>
</dbReference>
<protein>
    <recommendedName>
        <fullName evidence="5">HTH araC/xylS-type domain-containing protein</fullName>
    </recommendedName>
</protein>
<keyword evidence="7" id="KW-1185">Reference proteome</keyword>
<sequence>MDGRGTDPTGRRLRRLPVARTAAGGFRLVANRSRRGARAGDAGGVYEERLSRRVDGAVVWRRGALPDVRRARVLPDGCMDLIWTAGGLLVAGPDTRAHLVDDVPGTSYVGLRFAPGTGPRVLGVPAHELRDARVPLDALWLGREVRELTDRVAEASDRARVLEDLAADRLRGVPDDPLSRAVAARLRAGGSVAAVARASGLSARQLHRRSLTAFGYGPKTLARVLRLERALRMARAGVPAASVAASAGYADQAHFSREVRELTGVQLSVLLSGRSSRRGAKRETEMPSGSRTTA</sequence>
<evidence type="ECO:0000256" key="4">
    <source>
        <dbReference type="SAM" id="MobiDB-lite"/>
    </source>
</evidence>
<reference evidence="6 7" key="1">
    <citation type="journal article" date="2019" name="Int. J. Syst. Evol. Microbiol.">
        <title>The Global Catalogue of Microorganisms (GCM) 10K type strain sequencing project: providing services to taxonomists for standard genome sequencing and annotation.</title>
        <authorList>
            <consortium name="The Broad Institute Genomics Platform"/>
            <consortium name="The Broad Institute Genome Sequencing Center for Infectious Disease"/>
            <person name="Wu L."/>
            <person name="Ma J."/>
        </authorList>
    </citation>
    <scope>NUCLEOTIDE SEQUENCE [LARGE SCALE GENOMIC DNA]</scope>
    <source>
        <strain evidence="6 7">JCM 6305</strain>
    </source>
</reference>
<dbReference type="Pfam" id="PF12833">
    <property type="entry name" value="HTH_18"/>
    <property type="match status" value="1"/>
</dbReference>
<dbReference type="InterPro" id="IPR018060">
    <property type="entry name" value="HTH_AraC"/>
</dbReference>
<dbReference type="Gene3D" id="1.10.10.60">
    <property type="entry name" value="Homeodomain-like"/>
    <property type="match status" value="1"/>
</dbReference>
<keyword evidence="2" id="KW-0238">DNA-binding</keyword>
<dbReference type="Pfam" id="PF20240">
    <property type="entry name" value="DUF6597"/>
    <property type="match status" value="1"/>
</dbReference>
<organism evidence="6 7">
    <name type="scientific">Streptomyces macrosporus</name>
    <dbReference type="NCBI Taxonomy" id="44032"/>
    <lineage>
        <taxon>Bacteria</taxon>
        <taxon>Bacillati</taxon>
        <taxon>Actinomycetota</taxon>
        <taxon>Actinomycetes</taxon>
        <taxon>Kitasatosporales</taxon>
        <taxon>Streptomycetaceae</taxon>
        <taxon>Streptomyces</taxon>
    </lineage>
</organism>
<evidence type="ECO:0000256" key="3">
    <source>
        <dbReference type="ARBA" id="ARBA00023163"/>
    </source>
</evidence>
<evidence type="ECO:0000313" key="7">
    <source>
        <dbReference type="Proteomes" id="UP001501638"/>
    </source>
</evidence>
<evidence type="ECO:0000256" key="1">
    <source>
        <dbReference type="ARBA" id="ARBA00023015"/>
    </source>
</evidence>
<dbReference type="Proteomes" id="UP001501638">
    <property type="component" value="Unassembled WGS sequence"/>
</dbReference>
<evidence type="ECO:0000259" key="5">
    <source>
        <dbReference type="PROSITE" id="PS01124"/>
    </source>
</evidence>
<dbReference type="SMART" id="SM00342">
    <property type="entry name" value="HTH_ARAC"/>
    <property type="match status" value="1"/>
</dbReference>
<dbReference type="PANTHER" id="PTHR46796:SF15">
    <property type="entry name" value="BLL1074 PROTEIN"/>
    <property type="match status" value="1"/>
</dbReference>
<evidence type="ECO:0000313" key="6">
    <source>
        <dbReference type="EMBL" id="GAA2467072.1"/>
    </source>
</evidence>
<proteinExistence type="predicted"/>
<feature type="domain" description="HTH araC/xylS-type" evidence="5">
    <location>
        <begin position="176"/>
        <end position="273"/>
    </location>
</feature>
<name>A0ABN3KS81_9ACTN</name>
<comment type="caution">
    <text evidence="6">The sequence shown here is derived from an EMBL/GenBank/DDBJ whole genome shotgun (WGS) entry which is preliminary data.</text>
</comment>
<evidence type="ECO:0000256" key="2">
    <source>
        <dbReference type="ARBA" id="ARBA00023125"/>
    </source>
</evidence>
<dbReference type="EMBL" id="BAAASZ010000052">
    <property type="protein sequence ID" value="GAA2467072.1"/>
    <property type="molecule type" value="Genomic_DNA"/>
</dbReference>
<dbReference type="PROSITE" id="PS01124">
    <property type="entry name" value="HTH_ARAC_FAMILY_2"/>
    <property type="match status" value="1"/>
</dbReference>
<keyword evidence="3" id="KW-0804">Transcription</keyword>
<feature type="region of interest" description="Disordered" evidence="4">
    <location>
        <begin position="273"/>
        <end position="294"/>
    </location>
</feature>
<keyword evidence="1" id="KW-0805">Transcription regulation</keyword>